<feature type="region of interest" description="Disordered" evidence="1">
    <location>
        <begin position="375"/>
        <end position="398"/>
    </location>
</feature>
<protein>
    <submittedName>
        <fullName evidence="2">Uncharacterized protein</fullName>
    </submittedName>
</protein>
<proteinExistence type="predicted"/>
<keyword evidence="3" id="KW-1185">Reference proteome</keyword>
<sequence>MTQDGFAAAERIAATLDAVAAALVGEPATYYPAATLRGFRRGATHPSADALFGLRLSPNGPGLLTIHGLGTVVEATSLRRQEPSAGAEALSVLQAKLGSGPVRQVADAPSAAAFQLPVTPEAADEKLRPAFVPPLAALASARGTAAPEELSTGSGVEARLIVPSVFHSLAVRLSGPALASHLTEVASELFAGGRPPVRREWALVAAALADEIAAADVVYAGVSALDVDGRRSRASLVVSLSRRALPIQELSVALSAERPRAEVWTVLLPAGPAALLVEARTAPVPAALTADGQRGWVVSSVVEAFIPLPDGATVLTVQLSTPQAEDWELYATAFAQLLETVQVGWDGVAATPSPIAAPVPVPAVEVQLPAATPPPMPPAPPVMPPAPAPTPVAAPTAPFADRSEAGVPATHLASAPVPAQAAPPAAEEAPRPKGTPVRIPPADFDPFAPPAPAANAPATAPEEAPR</sequence>
<name>A0ABW0VNA7_9ACTN</name>
<comment type="caution">
    <text evidence="2">The sequence shown here is derived from an EMBL/GenBank/DDBJ whole genome shotgun (WGS) entry which is preliminary data.</text>
</comment>
<dbReference type="Proteomes" id="UP001596066">
    <property type="component" value="Unassembled WGS sequence"/>
</dbReference>
<gene>
    <name evidence="2" type="ORF">ACFPZF_39360</name>
</gene>
<feature type="compositionally biased region" description="Low complexity" evidence="1">
    <location>
        <begin position="453"/>
        <end position="466"/>
    </location>
</feature>
<evidence type="ECO:0000313" key="3">
    <source>
        <dbReference type="Proteomes" id="UP001596066"/>
    </source>
</evidence>
<feature type="compositionally biased region" description="Low complexity" evidence="1">
    <location>
        <begin position="413"/>
        <end position="427"/>
    </location>
</feature>
<evidence type="ECO:0000313" key="2">
    <source>
        <dbReference type="EMBL" id="MFC5647383.1"/>
    </source>
</evidence>
<accession>A0ABW0VNA7</accession>
<feature type="compositionally biased region" description="Pro residues" evidence="1">
    <location>
        <begin position="375"/>
        <end position="392"/>
    </location>
</feature>
<organism evidence="2 3">
    <name type="scientific">Kitasatospora cinereorecta</name>
    <dbReference type="NCBI Taxonomy" id="285560"/>
    <lineage>
        <taxon>Bacteria</taxon>
        <taxon>Bacillati</taxon>
        <taxon>Actinomycetota</taxon>
        <taxon>Actinomycetes</taxon>
        <taxon>Kitasatosporales</taxon>
        <taxon>Streptomycetaceae</taxon>
        <taxon>Kitasatospora</taxon>
    </lineage>
</organism>
<evidence type="ECO:0000256" key="1">
    <source>
        <dbReference type="SAM" id="MobiDB-lite"/>
    </source>
</evidence>
<dbReference type="EMBL" id="JBHSOC010000162">
    <property type="protein sequence ID" value="MFC5647383.1"/>
    <property type="molecule type" value="Genomic_DNA"/>
</dbReference>
<feature type="non-terminal residue" evidence="2">
    <location>
        <position position="466"/>
    </location>
</feature>
<feature type="region of interest" description="Disordered" evidence="1">
    <location>
        <begin position="411"/>
        <end position="466"/>
    </location>
</feature>
<reference evidence="3" key="1">
    <citation type="journal article" date="2019" name="Int. J. Syst. Evol. Microbiol.">
        <title>The Global Catalogue of Microorganisms (GCM) 10K type strain sequencing project: providing services to taxonomists for standard genome sequencing and annotation.</title>
        <authorList>
            <consortium name="The Broad Institute Genomics Platform"/>
            <consortium name="The Broad Institute Genome Sequencing Center for Infectious Disease"/>
            <person name="Wu L."/>
            <person name="Ma J."/>
        </authorList>
    </citation>
    <scope>NUCLEOTIDE SEQUENCE [LARGE SCALE GENOMIC DNA]</scope>
    <source>
        <strain evidence="3">CGMCC 4.1622</strain>
    </source>
</reference>